<keyword evidence="1" id="KW-0472">Membrane</keyword>
<feature type="transmembrane region" description="Helical" evidence="1">
    <location>
        <begin position="12"/>
        <end position="36"/>
    </location>
</feature>
<dbReference type="AlphaFoldDB" id="A0A1B2HV57"/>
<dbReference type="STRING" id="1586287.BBK82_42425"/>
<evidence type="ECO:0000313" key="3">
    <source>
        <dbReference type="EMBL" id="ANZ41624.1"/>
    </source>
</evidence>
<reference evidence="3 4" key="1">
    <citation type="submission" date="2016-07" db="EMBL/GenBank/DDBJ databases">
        <title>Complete genome sequence of the Lentzea guizhouensis DHS C013.</title>
        <authorList>
            <person name="Cao C."/>
        </authorList>
    </citation>
    <scope>NUCLEOTIDE SEQUENCE [LARGE SCALE GENOMIC DNA]</scope>
    <source>
        <strain evidence="3 4">DHS C013</strain>
    </source>
</reference>
<keyword evidence="1" id="KW-0812">Transmembrane</keyword>
<keyword evidence="1" id="KW-1133">Transmembrane helix</keyword>
<evidence type="ECO:0000256" key="1">
    <source>
        <dbReference type="SAM" id="Phobius"/>
    </source>
</evidence>
<dbReference type="InterPro" id="IPR019251">
    <property type="entry name" value="DUF2231_TM"/>
</dbReference>
<accession>A0A1B2HV57</accession>
<feature type="transmembrane region" description="Helical" evidence="1">
    <location>
        <begin position="82"/>
        <end position="101"/>
    </location>
</feature>
<evidence type="ECO:0000259" key="2">
    <source>
        <dbReference type="Pfam" id="PF09990"/>
    </source>
</evidence>
<dbReference type="Pfam" id="PF09990">
    <property type="entry name" value="DUF2231"/>
    <property type="match status" value="1"/>
</dbReference>
<evidence type="ECO:0000313" key="4">
    <source>
        <dbReference type="Proteomes" id="UP000093053"/>
    </source>
</evidence>
<feature type="transmembrane region" description="Helical" evidence="1">
    <location>
        <begin position="113"/>
        <end position="133"/>
    </location>
</feature>
<gene>
    <name evidence="3" type="ORF">BBK82_42425</name>
</gene>
<dbReference type="KEGG" id="led:BBK82_42425"/>
<dbReference type="Proteomes" id="UP000093053">
    <property type="component" value="Chromosome"/>
</dbReference>
<sequence length="165" mass="17400">MRSRVRAAGHAVHPILIVFPLGLLTTAVGFDVLHLVTDRVSFAFTAAHLIAAGVLMGVVTSATGWLDWFLVVPRGTRARRVGLLHGLVNAAVLAVFAVSWLLRLGEQDWLPTWPAVIAGWVGLLAAGLGGWLGGELVERLGVSVEEGAHVDAPSSLSGESVSSRR</sequence>
<protein>
    <recommendedName>
        <fullName evidence="2">DUF2231 domain-containing protein</fullName>
    </recommendedName>
</protein>
<dbReference type="OrthoDB" id="147178at2"/>
<dbReference type="RefSeq" id="WP_065919959.1">
    <property type="nucleotide sequence ID" value="NZ_CP016793.1"/>
</dbReference>
<name>A0A1B2HV57_9PSEU</name>
<feature type="transmembrane region" description="Helical" evidence="1">
    <location>
        <begin position="42"/>
        <end position="70"/>
    </location>
</feature>
<organism evidence="3 4">
    <name type="scientific">Lentzea guizhouensis</name>
    <dbReference type="NCBI Taxonomy" id="1586287"/>
    <lineage>
        <taxon>Bacteria</taxon>
        <taxon>Bacillati</taxon>
        <taxon>Actinomycetota</taxon>
        <taxon>Actinomycetes</taxon>
        <taxon>Pseudonocardiales</taxon>
        <taxon>Pseudonocardiaceae</taxon>
        <taxon>Lentzea</taxon>
    </lineage>
</organism>
<keyword evidence="4" id="KW-1185">Reference proteome</keyword>
<dbReference type="EMBL" id="CP016793">
    <property type="protein sequence ID" value="ANZ41624.1"/>
    <property type="molecule type" value="Genomic_DNA"/>
</dbReference>
<proteinExistence type="predicted"/>
<feature type="domain" description="DUF2231" evidence="2">
    <location>
        <begin position="9"/>
        <end position="145"/>
    </location>
</feature>